<dbReference type="EMBL" id="JBBNAE010000006">
    <property type="protein sequence ID" value="KAK9115700.1"/>
    <property type="molecule type" value="Genomic_DNA"/>
</dbReference>
<accession>A0AAP0II35</accession>
<sequence length="142" mass="15431">MKEMLSDQFSWEELMKAEEIHRLVHKCADPRSASIIKTHGTTGELDDSEINTQQLLNVKTVNSKTTYGVKPYLYAINMCGGAQPEIATLGGATGRTTTSGGGRGSHLTWVISILFVHDGLLVVQFGDGNVTGNATRHMESPR</sequence>
<keyword evidence="2" id="KW-1185">Reference proteome</keyword>
<name>A0AAP0II35_9MAGN</name>
<evidence type="ECO:0000313" key="2">
    <source>
        <dbReference type="Proteomes" id="UP001417504"/>
    </source>
</evidence>
<reference evidence="1 2" key="1">
    <citation type="submission" date="2024-01" db="EMBL/GenBank/DDBJ databases">
        <title>Genome assemblies of Stephania.</title>
        <authorList>
            <person name="Yang L."/>
        </authorList>
    </citation>
    <scope>NUCLEOTIDE SEQUENCE [LARGE SCALE GENOMIC DNA]</scope>
    <source>
        <strain evidence="1">QJT</strain>
        <tissue evidence="1">Leaf</tissue>
    </source>
</reference>
<dbReference type="Proteomes" id="UP001417504">
    <property type="component" value="Unassembled WGS sequence"/>
</dbReference>
<protein>
    <submittedName>
        <fullName evidence="1">Uncharacterized protein</fullName>
    </submittedName>
</protein>
<evidence type="ECO:0000313" key="1">
    <source>
        <dbReference type="EMBL" id="KAK9115700.1"/>
    </source>
</evidence>
<organism evidence="1 2">
    <name type="scientific">Stephania japonica</name>
    <dbReference type="NCBI Taxonomy" id="461633"/>
    <lineage>
        <taxon>Eukaryota</taxon>
        <taxon>Viridiplantae</taxon>
        <taxon>Streptophyta</taxon>
        <taxon>Embryophyta</taxon>
        <taxon>Tracheophyta</taxon>
        <taxon>Spermatophyta</taxon>
        <taxon>Magnoliopsida</taxon>
        <taxon>Ranunculales</taxon>
        <taxon>Menispermaceae</taxon>
        <taxon>Menispermoideae</taxon>
        <taxon>Cissampelideae</taxon>
        <taxon>Stephania</taxon>
    </lineage>
</organism>
<dbReference type="AlphaFoldDB" id="A0AAP0II35"/>
<comment type="caution">
    <text evidence="1">The sequence shown here is derived from an EMBL/GenBank/DDBJ whole genome shotgun (WGS) entry which is preliminary data.</text>
</comment>
<proteinExistence type="predicted"/>
<gene>
    <name evidence="1" type="ORF">Sjap_014647</name>
</gene>